<organism evidence="1 2">
    <name type="scientific">Methanobrevibacter gottschalkii</name>
    <dbReference type="NCBI Taxonomy" id="190974"/>
    <lineage>
        <taxon>Archaea</taxon>
        <taxon>Methanobacteriati</taxon>
        <taxon>Methanobacteriota</taxon>
        <taxon>Methanomada group</taxon>
        <taxon>Methanobacteria</taxon>
        <taxon>Methanobacteriales</taxon>
        <taxon>Methanobacteriaceae</taxon>
        <taxon>Methanobrevibacter</taxon>
    </lineage>
</organism>
<dbReference type="SUPFAM" id="SSF48371">
    <property type="entry name" value="ARM repeat"/>
    <property type="match status" value="1"/>
</dbReference>
<sequence length="208" mass="24337">MLKSENGIINQIGSRILTRKAILNNSINYIEKCVSSNNIFKRRGVIEAISVEFDAINDYSFLKQIISCFLNETDVEILSNLSKVMDKITRNNCSYFKDEILKYISKDLDNHYYLHLINSFYEISGGEEDEFILKAIKPFIDYFEKNSIDIRKIDASISTRISDIILKIYEENLGDNSIKNQCLDYIDIIVKDDLYYFENKLNEKFELL</sequence>
<name>A0A1H7HTJ3_9EURY</name>
<gene>
    <name evidence="1" type="ORF">SAMN05216439_1048</name>
</gene>
<dbReference type="InterPro" id="IPR016024">
    <property type="entry name" value="ARM-type_fold"/>
</dbReference>
<evidence type="ECO:0000313" key="1">
    <source>
        <dbReference type="EMBL" id="SEK52872.1"/>
    </source>
</evidence>
<protein>
    <submittedName>
        <fullName evidence="1">Uncharacterized protein</fullName>
    </submittedName>
</protein>
<dbReference type="AlphaFoldDB" id="A0A1H7HTJ3"/>
<accession>A0A1H7HTJ3</accession>
<proteinExistence type="predicted"/>
<evidence type="ECO:0000313" key="2">
    <source>
        <dbReference type="Proteomes" id="UP000199506"/>
    </source>
</evidence>
<dbReference type="EMBL" id="FOAK01000003">
    <property type="protein sequence ID" value="SEK52872.1"/>
    <property type="molecule type" value="Genomic_DNA"/>
</dbReference>
<dbReference type="RefSeq" id="WP_069574293.1">
    <property type="nucleotide sequence ID" value="NZ_FOAK01000003.1"/>
</dbReference>
<reference evidence="1 2" key="1">
    <citation type="submission" date="2016-10" db="EMBL/GenBank/DDBJ databases">
        <authorList>
            <person name="de Groot N.N."/>
        </authorList>
    </citation>
    <scope>NUCLEOTIDE SEQUENCE [LARGE SCALE GENOMIC DNA]</scope>
    <source>
        <strain evidence="1 2">DSM 11978</strain>
    </source>
</reference>
<dbReference type="Proteomes" id="UP000199506">
    <property type="component" value="Unassembled WGS sequence"/>
</dbReference>